<keyword evidence="8" id="KW-0624">Polysaccharide degradation</keyword>
<evidence type="ECO:0000256" key="6">
    <source>
        <dbReference type="ARBA" id="ARBA00022801"/>
    </source>
</evidence>
<keyword evidence="3" id="KW-0964">Secreted</keyword>
<comment type="catalytic activity">
    <reaction evidence="9">
        <text>feruloyl-polysaccharide + H2O = ferulate + polysaccharide.</text>
        <dbReference type="EC" id="3.1.1.73"/>
    </reaction>
</comment>
<keyword evidence="7" id="KW-0119">Carbohydrate metabolism</keyword>
<evidence type="ECO:0000256" key="5">
    <source>
        <dbReference type="ARBA" id="ARBA00022729"/>
    </source>
</evidence>
<dbReference type="SUPFAM" id="SSF53474">
    <property type="entry name" value="alpha/beta-Hydrolases"/>
    <property type="match status" value="1"/>
</dbReference>
<dbReference type="Pfam" id="PF10503">
    <property type="entry name" value="Esterase_PHB"/>
    <property type="match status" value="1"/>
</dbReference>
<name>A0A8H3IWX1_9LECA</name>
<keyword evidence="4" id="KW-0858">Xylan degradation</keyword>
<evidence type="ECO:0000256" key="10">
    <source>
        <dbReference type="SAM" id="MobiDB-lite"/>
    </source>
</evidence>
<evidence type="ECO:0000313" key="13">
    <source>
        <dbReference type="Proteomes" id="UP000664534"/>
    </source>
</evidence>
<feature type="region of interest" description="Disordered" evidence="10">
    <location>
        <begin position="25"/>
        <end position="45"/>
    </location>
</feature>
<evidence type="ECO:0000313" key="12">
    <source>
        <dbReference type="EMBL" id="CAF9930264.1"/>
    </source>
</evidence>
<evidence type="ECO:0000256" key="11">
    <source>
        <dbReference type="SAM" id="SignalP"/>
    </source>
</evidence>
<evidence type="ECO:0000256" key="4">
    <source>
        <dbReference type="ARBA" id="ARBA00022651"/>
    </source>
</evidence>
<dbReference type="GO" id="GO:0030600">
    <property type="term" value="F:feruloyl esterase activity"/>
    <property type="evidence" value="ECO:0007669"/>
    <property type="project" value="UniProtKB-EC"/>
</dbReference>
<dbReference type="InterPro" id="IPR010126">
    <property type="entry name" value="Esterase_phb"/>
</dbReference>
<evidence type="ECO:0000256" key="7">
    <source>
        <dbReference type="ARBA" id="ARBA00023277"/>
    </source>
</evidence>
<feature type="signal peptide" evidence="11">
    <location>
        <begin position="1"/>
        <end position="20"/>
    </location>
</feature>
<dbReference type="PANTHER" id="PTHR38050">
    <property type="match status" value="1"/>
</dbReference>
<dbReference type="GO" id="GO:0005576">
    <property type="term" value="C:extracellular region"/>
    <property type="evidence" value="ECO:0007669"/>
    <property type="project" value="UniProtKB-SubCell"/>
</dbReference>
<keyword evidence="13" id="KW-1185">Reference proteome</keyword>
<dbReference type="InterPro" id="IPR043595">
    <property type="entry name" value="FaeB/C/D"/>
</dbReference>
<dbReference type="AlphaFoldDB" id="A0A8H3IWX1"/>
<proteinExistence type="predicted"/>
<evidence type="ECO:0000256" key="1">
    <source>
        <dbReference type="ARBA" id="ARBA00004613"/>
    </source>
</evidence>
<protein>
    <recommendedName>
        <fullName evidence="2">feruloyl esterase</fullName>
        <ecNumber evidence="2">3.1.1.73</ecNumber>
    </recommendedName>
</protein>
<dbReference type="Gene3D" id="3.40.50.1820">
    <property type="entry name" value="alpha/beta hydrolase"/>
    <property type="match status" value="1"/>
</dbReference>
<evidence type="ECO:0000256" key="3">
    <source>
        <dbReference type="ARBA" id="ARBA00022525"/>
    </source>
</evidence>
<dbReference type="OrthoDB" id="424610at2759"/>
<dbReference type="PANTHER" id="PTHR38050:SF2">
    <property type="entry name" value="FERULOYL ESTERASE C-RELATED"/>
    <property type="match status" value="1"/>
</dbReference>
<evidence type="ECO:0000256" key="2">
    <source>
        <dbReference type="ARBA" id="ARBA00013091"/>
    </source>
</evidence>
<comment type="caution">
    <text evidence="12">The sequence shown here is derived from an EMBL/GenBank/DDBJ whole genome shotgun (WGS) entry which is preliminary data.</text>
</comment>
<keyword evidence="5 11" id="KW-0732">Signal</keyword>
<dbReference type="EMBL" id="CAJPDT010000056">
    <property type="protein sequence ID" value="CAF9930264.1"/>
    <property type="molecule type" value="Genomic_DNA"/>
</dbReference>
<reference evidence="12" key="1">
    <citation type="submission" date="2021-03" db="EMBL/GenBank/DDBJ databases">
        <authorList>
            <person name="Tagirdzhanova G."/>
        </authorList>
    </citation>
    <scope>NUCLEOTIDE SEQUENCE</scope>
</reference>
<sequence length="349" mass="37433">MTPLNSVLLTTTLLLSSALALPNPSPGCANPKPPNTFDPSGPTTPLTISVPSAGGLRTYLLSLPPHTSPSPSPSPLILAFHGKDQTATQFSTQTQLTDPAFRLENSIVAFPQGIHEQWLGDPTSPPRGDRDDIAFARALLAELVEQWCIDLNRVYLVGFSNGGGLTHLLACDPEISEQVAAAAIVSGAFYKDHSLKGSKPLFGVCGKRDAALPMLEMHGSADPVIHYDGKSTPDGETYPVEEWLGEWRKRNGCEGAQSELKGDIRDGSVQKTEWWCGKGKEGAKDVVVHYYIRGFGHGWPSTRSQEDDGQRYGPVAWNATSDIVRFLAAKSLGGEDEGGEGEAGARDEL</sequence>
<organism evidence="12 13">
    <name type="scientific">Imshaugia aleurites</name>
    <dbReference type="NCBI Taxonomy" id="172621"/>
    <lineage>
        <taxon>Eukaryota</taxon>
        <taxon>Fungi</taxon>
        <taxon>Dikarya</taxon>
        <taxon>Ascomycota</taxon>
        <taxon>Pezizomycotina</taxon>
        <taxon>Lecanoromycetes</taxon>
        <taxon>OSLEUM clade</taxon>
        <taxon>Lecanoromycetidae</taxon>
        <taxon>Lecanorales</taxon>
        <taxon>Lecanorineae</taxon>
        <taxon>Parmeliaceae</taxon>
        <taxon>Imshaugia</taxon>
    </lineage>
</organism>
<evidence type="ECO:0000256" key="8">
    <source>
        <dbReference type="ARBA" id="ARBA00023326"/>
    </source>
</evidence>
<accession>A0A8H3IWX1</accession>
<gene>
    <name evidence="12" type="ORF">IMSHALPRED_008131</name>
</gene>
<evidence type="ECO:0000256" key="9">
    <source>
        <dbReference type="ARBA" id="ARBA00034075"/>
    </source>
</evidence>
<dbReference type="EC" id="3.1.1.73" evidence="2"/>
<feature type="chain" id="PRO_5039248395" description="feruloyl esterase" evidence="11">
    <location>
        <begin position="21"/>
        <end position="349"/>
    </location>
</feature>
<dbReference type="Proteomes" id="UP000664534">
    <property type="component" value="Unassembled WGS sequence"/>
</dbReference>
<keyword evidence="6" id="KW-0378">Hydrolase</keyword>
<dbReference type="InterPro" id="IPR029058">
    <property type="entry name" value="AB_hydrolase_fold"/>
</dbReference>
<dbReference type="GO" id="GO:0045493">
    <property type="term" value="P:xylan catabolic process"/>
    <property type="evidence" value="ECO:0007669"/>
    <property type="project" value="UniProtKB-KW"/>
</dbReference>
<comment type="subcellular location">
    <subcellularLocation>
        <location evidence="1">Secreted</location>
    </subcellularLocation>
</comment>